<protein>
    <recommendedName>
        <fullName evidence="9">Probable butyrate kinase</fullName>
        <shortName evidence="9">BK</shortName>
        <ecNumber evidence="9">2.7.2.7</ecNumber>
    </recommendedName>
    <alternativeName>
        <fullName evidence="9">Branched-chain carboxylic acid kinase</fullName>
    </alternativeName>
</protein>
<dbReference type="PIRSF" id="PIRSF036458">
    <property type="entry name" value="Butyrate_kin"/>
    <property type="match status" value="1"/>
</dbReference>
<dbReference type="InterPro" id="IPR043129">
    <property type="entry name" value="ATPase_NBD"/>
</dbReference>
<dbReference type="EMBL" id="JAGGLI010000041">
    <property type="protein sequence ID" value="MBP2028807.1"/>
    <property type="molecule type" value="Genomic_DNA"/>
</dbReference>
<evidence type="ECO:0000256" key="5">
    <source>
        <dbReference type="ARBA" id="ARBA00022741"/>
    </source>
</evidence>
<dbReference type="PRINTS" id="PR00471">
    <property type="entry name" value="ACETATEKNASE"/>
</dbReference>
<evidence type="ECO:0000313" key="12">
    <source>
        <dbReference type="Proteomes" id="UP001314903"/>
    </source>
</evidence>
<keyword evidence="4 9" id="KW-0808">Transferase</keyword>
<dbReference type="RefSeq" id="WP_209661867.1">
    <property type="nucleotide sequence ID" value="NZ_JAGGLI010000041.1"/>
</dbReference>
<evidence type="ECO:0000256" key="3">
    <source>
        <dbReference type="ARBA" id="ARBA00022490"/>
    </source>
</evidence>
<evidence type="ECO:0000256" key="6">
    <source>
        <dbReference type="ARBA" id="ARBA00022777"/>
    </source>
</evidence>
<dbReference type="CDD" id="cd24011">
    <property type="entry name" value="ASKHA_NBD_BK"/>
    <property type="match status" value="1"/>
</dbReference>
<sequence length="358" mass="38759">MKEFKILAINPGSTSTKISVFQNETLIMEKTLRHSSEEINKFEKITDQFEFRKNVIIEAMDEAGIKIEDLDAVVGRGGLLKPIPGGTYEVSENMIEDLKVGILGEHASNLGGIIAKEIADSAFAPSFIVDPVVVDEMNDVARISGMPEIERKSIFHALNQKATARRAAAEMGKAYEDVNVIVAHLGGGISVGAHEKGRVIDVNNALDGEGPFSPERTGGLPVGDLAKLCFSEKFTLDQIKKKIKGHGGIVAYLNTNDARDVEKMIEEGNEEAKLVYDAMAYQVAKEIGSCAAVLKGKVDAIVLTGGIAYSKMITTEISERVSFIGDIKIFPGEDEMTALAEGALRVMKGQEVPKKYEV</sequence>
<comment type="subcellular location">
    <subcellularLocation>
        <location evidence="1 9">Cytoplasm</location>
    </subcellularLocation>
</comment>
<accession>A0ABS4KLY7</accession>
<dbReference type="Gene3D" id="3.30.420.40">
    <property type="match status" value="2"/>
</dbReference>
<keyword evidence="5 9" id="KW-0547">Nucleotide-binding</keyword>
<evidence type="ECO:0000256" key="8">
    <source>
        <dbReference type="ARBA" id="ARBA00048596"/>
    </source>
</evidence>
<gene>
    <name evidence="9" type="primary">buk</name>
    <name evidence="11" type="ORF">J2Z35_002637</name>
</gene>
<dbReference type="EC" id="2.7.2.7" evidence="9"/>
<dbReference type="PROSITE" id="PS01076">
    <property type="entry name" value="ACETATE_KINASE_2"/>
    <property type="match status" value="1"/>
</dbReference>
<dbReference type="GO" id="GO:0047761">
    <property type="term" value="F:butyrate kinase activity"/>
    <property type="evidence" value="ECO:0007669"/>
    <property type="project" value="UniProtKB-EC"/>
</dbReference>
<evidence type="ECO:0000256" key="10">
    <source>
        <dbReference type="RuleBase" id="RU003835"/>
    </source>
</evidence>
<comment type="catalytic activity">
    <reaction evidence="8 9">
        <text>butanoate + ATP = butanoyl phosphate + ADP</text>
        <dbReference type="Rhea" id="RHEA:13585"/>
        <dbReference type="ChEBI" id="CHEBI:17968"/>
        <dbReference type="ChEBI" id="CHEBI:30616"/>
        <dbReference type="ChEBI" id="CHEBI:58079"/>
        <dbReference type="ChEBI" id="CHEBI:456216"/>
        <dbReference type="EC" id="2.7.2.7"/>
    </reaction>
</comment>
<evidence type="ECO:0000256" key="2">
    <source>
        <dbReference type="ARBA" id="ARBA00008748"/>
    </source>
</evidence>
<organism evidence="11 12">
    <name type="scientific">Acetoanaerobium pronyense</name>
    <dbReference type="NCBI Taxonomy" id="1482736"/>
    <lineage>
        <taxon>Bacteria</taxon>
        <taxon>Bacillati</taxon>
        <taxon>Bacillota</taxon>
        <taxon>Clostridia</taxon>
        <taxon>Peptostreptococcales</taxon>
        <taxon>Filifactoraceae</taxon>
        <taxon>Acetoanaerobium</taxon>
    </lineage>
</organism>
<dbReference type="HAMAP" id="MF_00542">
    <property type="entry name" value="Butyrate_kinase"/>
    <property type="match status" value="1"/>
</dbReference>
<comment type="similarity">
    <text evidence="2 9 10">Belongs to the acetokinase family.</text>
</comment>
<evidence type="ECO:0000313" key="11">
    <source>
        <dbReference type="EMBL" id="MBP2028807.1"/>
    </source>
</evidence>
<dbReference type="Pfam" id="PF00871">
    <property type="entry name" value="Acetate_kinase"/>
    <property type="match status" value="1"/>
</dbReference>
<evidence type="ECO:0000256" key="1">
    <source>
        <dbReference type="ARBA" id="ARBA00004496"/>
    </source>
</evidence>
<dbReference type="NCBIfam" id="TIGR02707">
    <property type="entry name" value="butyr_kinase"/>
    <property type="match status" value="1"/>
</dbReference>
<keyword evidence="6 9" id="KW-0418">Kinase</keyword>
<dbReference type="NCBIfam" id="NF002834">
    <property type="entry name" value="PRK03011.1-5"/>
    <property type="match status" value="1"/>
</dbReference>
<dbReference type="PANTHER" id="PTHR21060">
    <property type="entry name" value="ACETATE KINASE"/>
    <property type="match status" value="1"/>
</dbReference>
<dbReference type="PROSITE" id="PS01075">
    <property type="entry name" value="ACETATE_KINASE_1"/>
    <property type="match status" value="1"/>
</dbReference>
<keyword evidence="3 9" id="KW-0963">Cytoplasm</keyword>
<keyword evidence="12" id="KW-1185">Reference proteome</keyword>
<evidence type="ECO:0000256" key="4">
    <source>
        <dbReference type="ARBA" id="ARBA00022679"/>
    </source>
</evidence>
<comment type="caution">
    <text evidence="11">The sequence shown here is derived from an EMBL/GenBank/DDBJ whole genome shotgun (WGS) entry which is preliminary data.</text>
</comment>
<evidence type="ECO:0000256" key="7">
    <source>
        <dbReference type="ARBA" id="ARBA00022840"/>
    </source>
</evidence>
<dbReference type="InterPro" id="IPR023865">
    <property type="entry name" value="Aliphatic_acid_kinase_CS"/>
</dbReference>
<proteinExistence type="inferred from homology"/>
<dbReference type="SUPFAM" id="SSF53067">
    <property type="entry name" value="Actin-like ATPase domain"/>
    <property type="match status" value="2"/>
</dbReference>
<dbReference type="PANTHER" id="PTHR21060:SF3">
    <property type="entry name" value="BUTYRATE KINASE 2-RELATED"/>
    <property type="match status" value="1"/>
</dbReference>
<name>A0ABS4KLY7_9FIRM</name>
<dbReference type="Proteomes" id="UP001314903">
    <property type="component" value="Unassembled WGS sequence"/>
</dbReference>
<evidence type="ECO:0000256" key="9">
    <source>
        <dbReference type="HAMAP-Rule" id="MF_00542"/>
    </source>
</evidence>
<reference evidence="11 12" key="1">
    <citation type="submission" date="2021-03" db="EMBL/GenBank/DDBJ databases">
        <title>Genomic Encyclopedia of Type Strains, Phase IV (KMG-IV): sequencing the most valuable type-strain genomes for metagenomic binning, comparative biology and taxonomic classification.</title>
        <authorList>
            <person name="Goeker M."/>
        </authorList>
    </citation>
    <scope>NUCLEOTIDE SEQUENCE [LARGE SCALE GENOMIC DNA]</scope>
    <source>
        <strain evidence="11 12">DSM 27512</strain>
    </source>
</reference>
<dbReference type="InterPro" id="IPR011245">
    <property type="entry name" value="Butyrate_kin"/>
</dbReference>
<keyword evidence="7 9" id="KW-0067">ATP-binding</keyword>
<dbReference type="InterPro" id="IPR000890">
    <property type="entry name" value="Aliphatic_acid_kin_short-chain"/>
</dbReference>